<accession>A0A2W5EUQ4</accession>
<name>A0A2W5EUQ4_9SPHI</name>
<dbReference type="InterPro" id="IPR019847">
    <property type="entry name" value="Gliding_motility_assoc_GldN"/>
</dbReference>
<dbReference type="NCBIfam" id="TIGR03523">
    <property type="entry name" value="GldN"/>
    <property type="match status" value="1"/>
</dbReference>
<protein>
    <recommendedName>
        <fullName evidence="4">Gliding motility protein GldN</fullName>
    </recommendedName>
</protein>
<sequence length="393" mass="43866">MKQKYIQMKGIVFKISFGLCILGFCHLSADAQRKTKKRSGSAYGSSYGSAYGGSAYGNTNNKKTTNTQSKSTNQDTSGSGSAYGNSAYGNSNSGNSGSAYGAGNASGNMGIDTTLPIEVIKSGGGLLSDTKPSLRSDNAFTDDVYDGAVPLAYQTVRQSDVPFKIRVWREIDAREKLNRRFNYDGEDDQGNRRFINILLKAIRDDSLTAFDGTDDRFTTPITFEQAMSGFGGGMDTSAVYDMQGGISGYQVRNKAIDPDSIYKFRIKEDWFFDRNTSKLYCRIIGIAPVVAYRLSTGQVLPNSERPLFWLYYPDLRQVLVRTPAYNPYNPGASTSWDDIFESREFSSYVVKSDLDNPKNQYLKTIIKDPIMRLYEGDKIKNHIFDYEQALWSY</sequence>
<feature type="region of interest" description="Disordered" evidence="1">
    <location>
        <begin position="58"/>
        <end position="84"/>
    </location>
</feature>
<proteinExistence type="predicted"/>
<organism evidence="2 3">
    <name type="scientific">Pseudopedobacter saltans</name>
    <dbReference type="NCBI Taxonomy" id="151895"/>
    <lineage>
        <taxon>Bacteria</taxon>
        <taxon>Pseudomonadati</taxon>
        <taxon>Bacteroidota</taxon>
        <taxon>Sphingobacteriia</taxon>
        <taxon>Sphingobacteriales</taxon>
        <taxon>Sphingobacteriaceae</taxon>
        <taxon>Pseudopedobacter</taxon>
    </lineage>
</organism>
<evidence type="ECO:0008006" key="4">
    <source>
        <dbReference type="Google" id="ProtNLM"/>
    </source>
</evidence>
<comment type="caution">
    <text evidence="2">The sequence shown here is derived from an EMBL/GenBank/DDBJ whole genome shotgun (WGS) entry which is preliminary data.</text>
</comment>
<dbReference type="EMBL" id="QFOI01000235">
    <property type="protein sequence ID" value="PZP46173.1"/>
    <property type="molecule type" value="Genomic_DNA"/>
</dbReference>
<evidence type="ECO:0000313" key="2">
    <source>
        <dbReference type="EMBL" id="PZP46173.1"/>
    </source>
</evidence>
<dbReference type="Proteomes" id="UP000249645">
    <property type="component" value="Unassembled WGS sequence"/>
</dbReference>
<reference evidence="2 3" key="1">
    <citation type="submission" date="2017-11" db="EMBL/GenBank/DDBJ databases">
        <title>Infants hospitalized years apart are colonized by the same room-sourced microbial strains.</title>
        <authorList>
            <person name="Brooks B."/>
            <person name="Olm M.R."/>
            <person name="Firek B.A."/>
            <person name="Baker R."/>
            <person name="Thomas B.C."/>
            <person name="Morowitz M.J."/>
            <person name="Banfield J.F."/>
        </authorList>
    </citation>
    <scope>NUCLEOTIDE SEQUENCE [LARGE SCALE GENOMIC DNA]</scope>
    <source>
        <strain evidence="2">S2_009_000_R2_76</strain>
    </source>
</reference>
<dbReference type="AlphaFoldDB" id="A0A2W5EUQ4"/>
<dbReference type="Pfam" id="PF19841">
    <property type="entry name" value="GldN"/>
    <property type="match status" value="1"/>
</dbReference>
<evidence type="ECO:0000256" key="1">
    <source>
        <dbReference type="SAM" id="MobiDB-lite"/>
    </source>
</evidence>
<gene>
    <name evidence="2" type="ORF">DI598_12425</name>
</gene>
<evidence type="ECO:0000313" key="3">
    <source>
        <dbReference type="Proteomes" id="UP000249645"/>
    </source>
</evidence>